<feature type="transmembrane region" description="Helical" evidence="6">
    <location>
        <begin position="81"/>
        <end position="104"/>
    </location>
</feature>
<evidence type="ECO:0000259" key="7">
    <source>
        <dbReference type="Pfam" id="PF04893"/>
    </source>
</evidence>
<evidence type="ECO:0000256" key="4">
    <source>
        <dbReference type="ARBA" id="ARBA00022989"/>
    </source>
</evidence>
<evidence type="ECO:0000256" key="5">
    <source>
        <dbReference type="ARBA" id="ARBA00023136"/>
    </source>
</evidence>
<keyword evidence="9" id="KW-1185">Reference proteome</keyword>
<dbReference type="OrthoDB" id="10256463at2759"/>
<feature type="transmembrane region" description="Helical" evidence="6">
    <location>
        <begin position="174"/>
        <end position="193"/>
    </location>
</feature>
<organism evidence="8 9">
    <name type="scientific">Diversispora eburnea</name>
    <dbReference type="NCBI Taxonomy" id="1213867"/>
    <lineage>
        <taxon>Eukaryota</taxon>
        <taxon>Fungi</taxon>
        <taxon>Fungi incertae sedis</taxon>
        <taxon>Mucoromycota</taxon>
        <taxon>Glomeromycotina</taxon>
        <taxon>Glomeromycetes</taxon>
        <taxon>Diversisporales</taxon>
        <taxon>Diversisporaceae</taxon>
        <taxon>Diversispora</taxon>
    </lineage>
</organism>
<feature type="transmembrane region" description="Helical" evidence="6">
    <location>
        <begin position="116"/>
        <end position="136"/>
    </location>
</feature>
<name>A0A9N8W4T8_9GLOM</name>
<dbReference type="Pfam" id="PF04893">
    <property type="entry name" value="Yip1"/>
    <property type="match status" value="1"/>
</dbReference>
<protein>
    <recommendedName>
        <fullName evidence="6">Protein YIP</fullName>
    </recommendedName>
</protein>
<dbReference type="GO" id="GO:0000139">
    <property type="term" value="C:Golgi membrane"/>
    <property type="evidence" value="ECO:0007669"/>
    <property type="project" value="UniProtKB-SubCell"/>
</dbReference>
<dbReference type="PANTHER" id="PTHR12822">
    <property type="entry name" value="PROTEIN YIPF"/>
    <property type="match status" value="1"/>
</dbReference>
<dbReference type="EMBL" id="CAJVPK010000192">
    <property type="protein sequence ID" value="CAG8471052.1"/>
    <property type="molecule type" value="Genomic_DNA"/>
</dbReference>
<evidence type="ECO:0000256" key="3">
    <source>
        <dbReference type="ARBA" id="ARBA00022692"/>
    </source>
</evidence>
<dbReference type="InterPro" id="IPR039765">
    <property type="entry name" value="Yip5/YIPF1/YIPF2"/>
</dbReference>
<evidence type="ECO:0000256" key="6">
    <source>
        <dbReference type="RuleBase" id="RU361264"/>
    </source>
</evidence>
<evidence type="ECO:0000256" key="1">
    <source>
        <dbReference type="ARBA" id="ARBA00004141"/>
    </source>
</evidence>
<comment type="caution">
    <text evidence="8">The sequence shown here is derived from an EMBL/GenBank/DDBJ whole genome shotgun (WGS) entry which is preliminary data.</text>
</comment>
<evidence type="ECO:0000313" key="9">
    <source>
        <dbReference type="Proteomes" id="UP000789706"/>
    </source>
</evidence>
<dbReference type="InterPro" id="IPR006977">
    <property type="entry name" value="Yip1_dom"/>
</dbReference>
<feature type="domain" description="Yip1" evidence="7">
    <location>
        <begin position="53"/>
        <end position="189"/>
    </location>
</feature>
<keyword evidence="5 6" id="KW-0472">Membrane</keyword>
<evidence type="ECO:0000256" key="2">
    <source>
        <dbReference type="ARBA" id="ARBA00010596"/>
    </source>
</evidence>
<comment type="subcellular location">
    <subcellularLocation>
        <location evidence="6">Golgi apparatus membrane</location>
        <topology evidence="6">Multi-pass membrane protein</topology>
    </subcellularLocation>
    <subcellularLocation>
        <location evidence="1">Membrane</location>
        <topology evidence="1">Multi-pass membrane protein</topology>
    </subcellularLocation>
</comment>
<feature type="transmembrane region" description="Helical" evidence="6">
    <location>
        <begin position="143"/>
        <end position="162"/>
    </location>
</feature>
<reference evidence="8" key="1">
    <citation type="submission" date="2021-06" db="EMBL/GenBank/DDBJ databases">
        <authorList>
            <person name="Kallberg Y."/>
            <person name="Tangrot J."/>
            <person name="Rosling A."/>
        </authorList>
    </citation>
    <scope>NUCLEOTIDE SEQUENCE</scope>
    <source>
        <strain evidence="8">AZ414A</strain>
    </source>
</reference>
<dbReference type="GO" id="GO:0016192">
    <property type="term" value="P:vesicle-mediated transport"/>
    <property type="evidence" value="ECO:0007669"/>
    <property type="project" value="InterPro"/>
</dbReference>
<sequence>MTRDEYSVVVEMDDDTPVLREELEFQDFSSGSGVGGKIAQDKQQTSNNNSVIFLLFVTSSIAETIASLIDKKGEQQFDFAILSFAVGAIYSYAFGIPLLVWITLKYFGCKPSLMGILGLYGYGLTVWIPISVICIVPNEIIRWTLVIAGFAISGFFKTKNLYPVISAAEAKTSRLILIFILGAHAAFALLLKFEFFSYTTHNN</sequence>
<dbReference type="AlphaFoldDB" id="A0A9N8W4T8"/>
<evidence type="ECO:0000313" key="8">
    <source>
        <dbReference type="EMBL" id="CAG8471052.1"/>
    </source>
</evidence>
<dbReference type="PANTHER" id="PTHR12822:SF2">
    <property type="entry name" value="PROTEIN YIPF"/>
    <property type="match status" value="1"/>
</dbReference>
<accession>A0A9N8W4T8</accession>
<proteinExistence type="inferred from homology"/>
<dbReference type="GO" id="GO:0031267">
    <property type="term" value="F:small GTPase binding"/>
    <property type="evidence" value="ECO:0007669"/>
    <property type="project" value="InterPro"/>
</dbReference>
<keyword evidence="4 6" id="KW-1133">Transmembrane helix</keyword>
<dbReference type="Proteomes" id="UP000789706">
    <property type="component" value="Unassembled WGS sequence"/>
</dbReference>
<comment type="similarity">
    <text evidence="2 6">Belongs to the YIP1 family.</text>
</comment>
<feature type="transmembrane region" description="Helical" evidence="6">
    <location>
        <begin position="51"/>
        <end position="69"/>
    </location>
</feature>
<keyword evidence="3 6" id="KW-0812">Transmembrane</keyword>
<gene>
    <name evidence="8" type="ORF">DEBURN_LOCUS3160</name>
</gene>